<proteinExistence type="predicted"/>
<protein>
    <submittedName>
        <fullName evidence="2">T3SS effector HopA1 family protein</fullName>
    </submittedName>
</protein>
<keyword evidence="3" id="KW-1185">Reference proteome</keyword>
<dbReference type="EMBL" id="CP113797">
    <property type="protein sequence ID" value="WAL58762.1"/>
    <property type="molecule type" value="Genomic_DNA"/>
</dbReference>
<dbReference type="Proteomes" id="UP001163152">
    <property type="component" value="Chromosome"/>
</dbReference>
<evidence type="ECO:0000256" key="1">
    <source>
        <dbReference type="SAM" id="MobiDB-lite"/>
    </source>
</evidence>
<evidence type="ECO:0000313" key="2">
    <source>
        <dbReference type="EMBL" id="WAL58762.1"/>
    </source>
</evidence>
<sequence>MTSATSAKITPFLLGTHNVIDYLSRYHSFSFQSNQLQKIELKACKNFNLVVEVSPDRHILVKQEPHDERGQTKGDLSYEWLLYESLQESPTAGQILNLMSEFVAFDQARSIAIFNYLTEYSDLDQFYTNHQQFPTSIAAALGYGLASIHYSTFGDATLQQTLAEQADFDASLPDFGQELRYLSPDIFGKTTSDGLKFYELYQRYDSLAQAIDRLSASYHACCLTHQDLKFNNILLHTEWQNWAASVQPKALHSIARSTQSASLRMPLPILYHDQTIIRFIDWEKWAWGDPAFDVGTIIASYLKIWLKSLTLSPDISIETALRLAVVPLDVLQPSMRLFVRSYLAHFPQILQEFPEFLSRVMQFAGLALIESLQAHIQYYEPFGNVGIGMMEVAKALLCSPEATITTIFGLSAAELTRCEDVSPETSADEAIWSLPPLTIQSPQPVDDQKPSMPAKSCEPGLQNNKMESVDDVLQDIAHHLHLSFDGEFDHDRFNPMELSLELRARFNKFPPDLKQTLLTTHLRNYLYDLYYSGEHLACCESNNDLSGDAHKNDTIRGINLDFFQAIDQANTGRGYFDPDWRIQSRTQDKKLIVQKNGLVLHVRRQQLAPEQFSKTIGDLVAIYLPHNLLESDFYVAVSQCGPIKDSQPTLEICFNVTSTGAIELMRRLTHGLNRLTIPFTFKVLLHLDQYHRYDTGVLHIERQHYSLIFPLLQHIYLATQSQFRSKTPFLTKQLAPGIGLAEEPLNGLEFGLHRCQILAEALLTAKTQGKNTPSDRLAEIERLFSQHGISLQFPYLNEATGTNSDPYIPLDRC</sequence>
<dbReference type="KEGG" id="tsin:OXH18_16465"/>
<dbReference type="Gene3D" id="3.90.1200.10">
    <property type="match status" value="1"/>
</dbReference>
<dbReference type="Pfam" id="PF17914">
    <property type="entry name" value="HopA1"/>
    <property type="match status" value="1"/>
</dbReference>
<dbReference type="SUPFAM" id="SSF56112">
    <property type="entry name" value="Protein kinase-like (PK-like)"/>
    <property type="match status" value="1"/>
</dbReference>
<name>A0A9E8Z9I2_9CYAN</name>
<dbReference type="InterPro" id="IPR011009">
    <property type="entry name" value="Kinase-like_dom_sf"/>
</dbReference>
<dbReference type="RefSeq" id="WP_268608193.1">
    <property type="nucleotide sequence ID" value="NZ_CP113797.1"/>
</dbReference>
<accession>A0A9E8Z9I2</accession>
<organism evidence="2 3">
    <name type="scientific">Thermocoleostomius sinensis A174</name>
    <dbReference type="NCBI Taxonomy" id="2016057"/>
    <lineage>
        <taxon>Bacteria</taxon>
        <taxon>Bacillati</taxon>
        <taxon>Cyanobacteriota</taxon>
        <taxon>Cyanophyceae</taxon>
        <taxon>Oculatellales</taxon>
        <taxon>Oculatellaceae</taxon>
        <taxon>Thermocoleostomius</taxon>
    </lineage>
</organism>
<gene>
    <name evidence="2" type="ORF">OXH18_16465</name>
</gene>
<reference evidence="2" key="1">
    <citation type="submission" date="2022-12" db="EMBL/GenBank/DDBJ databases">
        <title>Polyphasic identification of a Novel Hot-Spring Cyanobacterium Ocullathermofonsia sinensis gen nov. sp. nov. and Genomic Insights on its Adaptations to the Thermal Habitat.</title>
        <authorList>
            <person name="Daroch M."/>
            <person name="Tang J."/>
            <person name="Jiang Y."/>
        </authorList>
    </citation>
    <scope>NUCLEOTIDE SEQUENCE</scope>
    <source>
        <strain evidence="2">PKUAC-SCTA174</strain>
    </source>
</reference>
<evidence type="ECO:0000313" key="3">
    <source>
        <dbReference type="Proteomes" id="UP001163152"/>
    </source>
</evidence>
<feature type="region of interest" description="Disordered" evidence="1">
    <location>
        <begin position="442"/>
        <end position="461"/>
    </location>
</feature>
<dbReference type="AlphaFoldDB" id="A0A9E8Z9I2"/>
<dbReference type="InterPro" id="IPR040871">
    <property type="entry name" value="HopA1"/>
</dbReference>